<dbReference type="AlphaFoldDB" id="A0A1M6TGT4"/>
<dbReference type="EMBL" id="FRAH01000033">
    <property type="protein sequence ID" value="SHK56143.1"/>
    <property type="molecule type" value="Genomic_DNA"/>
</dbReference>
<dbReference type="InterPro" id="IPR002725">
    <property type="entry name" value="YgjP-like_metallopeptidase"/>
</dbReference>
<dbReference type="InterPro" id="IPR053136">
    <property type="entry name" value="UTP_pyrophosphatase-like"/>
</dbReference>
<dbReference type="RefSeq" id="WP_072851338.1">
    <property type="nucleotide sequence ID" value="NZ_FRAH01000033.1"/>
</dbReference>
<evidence type="ECO:0000259" key="1">
    <source>
        <dbReference type="Pfam" id="PF01863"/>
    </source>
</evidence>
<gene>
    <name evidence="2" type="ORF">SAMN02745138_01945</name>
</gene>
<protein>
    <recommendedName>
        <fullName evidence="1">YgjP-like metallopeptidase domain-containing protein</fullName>
    </recommendedName>
</protein>
<dbReference type="PANTHER" id="PTHR30399:SF1">
    <property type="entry name" value="UTP PYROPHOSPHATASE"/>
    <property type="match status" value="1"/>
</dbReference>
<keyword evidence="3" id="KW-1185">Reference proteome</keyword>
<dbReference type="CDD" id="cd07344">
    <property type="entry name" value="M48_yhfN_like"/>
    <property type="match status" value="1"/>
</dbReference>
<dbReference type="Pfam" id="PF01863">
    <property type="entry name" value="YgjP-like"/>
    <property type="match status" value="1"/>
</dbReference>
<evidence type="ECO:0000313" key="3">
    <source>
        <dbReference type="Proteomes" id="UP000183975"/>
    </source>
</evidence>
<dbReference type="Proteomes" id="UP000183975">
    <property type="component" value="Unassembled WGS sequence"/>
</dbReference>
<feature type="domain" description="YgjP-like metallopeptidase" evidence="1">
    <location>
        <begin position="25"/>
        <end position="233"/>
    </location>
</feature>
<accession>A0A1M6TGT4</accession>
<organism evidence="2 3">
    <name type="scientific">Anaerotignum lactatifermentans DSM 14214</name>
    <dbReference type="NCBI Taxonomy" id="1121323"/>
    <lineage>
        <taxon>Bacteria</taxon>
        <taxon>Bacillati</taxon>
        <taxon>Bacillota</taxon>
        <taxon>Clostridia</taxon>
        <taxon>Lachnospirales</taxon>
        <taxon>Anaerotignaceae</taxon>
        <taxon>Anaerotignum</taxon>
    </lineage>
</organism>
<dbReference type="OrthoDB" id="9811177at2"/>
<dbReference type="PANTHER" id="PTHR30399">
    <property type="entry name" value="UNCHARACTERIZED PROTEIN YGJP"/>
    <property type="match status" value="1"/>
</dbReference>
<dbReference type="Gene3D" id="3.30.2010.10">
    <property type="entry name" value="Metalloproteases ('zincins'), catalytic domain"/>
    <property type="match status" value="1"/>
</dbReference>
<reference evidence="2 3" key="1">
    <citation type="submission" date="2016-11" db="EMBL/GenBank/DDBJ databases">
        <authorList>
            <person name="Jaros S."/>
            <person name="Januszkiewicz K."/>
            <person name="Wedrychowicz H."/>
        </authorList>
    </citation>
    <scope>NUCLEOTIDE SEQUENCE [LARGE SCALE GENOMIC DNA]</scope>
    <source>
        <strain evidence="2 3">DSM 14214</strain>
    </source>
</reference>
<name>A0A1M6TGT4_9FIRM</name>
<proteinExistence type="predicted"/>
<sequence>MKTYVLDLVSPFDRTTVYIERKNIKNIHLKVFRDLKVVLSVPNEVTDEWISYFLKKKSGWIEKQLRKYKQSSGYNTLIDIKSGTSTQLLGQDRRIIKKISDRNCVIEEEKNIIVYASEKSKKHQQILERWWREKAYDIYINEMDEIFNRIFRKYGVEKPTIYIRKMKTLWGSCTPSKNKITLNEYLLKADLRCIQYVILHELTHLLYPYHNNDFYNFLTVQMPDWKERKKQLDLEVVQGL</sequence>
<evidence type="ECO:0000313" key="2">
    <source>
        <dbReference type="EMBL" id="SHK56143.1"/>
    </source>
</evidence>